<sequence length="375" mass="40956">MENKHKLVHFNSLTLAHPVIVNLQAAMGALTIDEAVTLCQSVCSGNPSTLAWIMLPQYYTSSSKHSVLKNRRLLEDKLLGCMDVYEVSLNYADAQHSGDKRKKSQQCIAALCGHTTNAAFSKSKALLGSIEGIERTRVTDLQNPDPEHSLAPHWRVQQRGIPACQAIIEQLLQGMGASHGSPLLICDLLPSRFGEWSQAAWEMQLEFLRGSSAWDVRFAACYHTDHAADLNSAKELITGKAMHSWWDKSPEAGSKSRAAVPFSEPLPELECLTLNDGEVKIPDLVQQNFANICSEGLKKAMDSLVADTKLNQLLKAHSSSTPGATTATGDSGSERAALWQVRTGKEKKLQSIAEVLCGLAKTRGVTEVRMTDHSL</sequence>
<proteinExistence type="predicted"/>
<accession>A0ABP0SNR3</accession>
<comment type="caution">
    <text evidence="1">The sequence shown here is derived from an EMBL/GenBank/DDBJ whole genome shotgun (WGS) entry which is preliminary data.</text>
</comment>
<evidence type="ECO:0000313" key="1">
    <source>
        <dbReference type="EMBL" id="CAK9114032.1"/>
    </source>
</evidence>
<evidence type="ECO:0000313" key="2">
    <source>
        <dbReference type="Proteomes" id="UP001642464"/>
    </source>
</evidence>
<dbReference type="Proteomes" id="UP001642464">
    <property type="component" value="Unassembled WGS sequence"/>
</dbReference>
<name>A0ABP0SNR3_9DINO</name>
<gene>
    <name evidence="1" type="ORF">SCF082_LOCUS52831</name>
</gene>
<keyword evidence="2" id="KW-1185">Reference proteome</keyword>
<reference evidence="1 2" key="1">
    <citation type="submission" date="2024-02" db="EMBL/GenBank/DDBJ databases">
        <authorList>
            <person name="Chen Y."/>
            <person name="Shah S."/>
            <person name="Dougan E. K."/>
            <person name="Thang M."/>
            <person name="Chan C."/>
        </authorList>
    </citation>
    <scope>NUCLEOTIDE SEQUENCE [LARGE SCALE GENOMIC DNA]</scope>
</reference>
<dbReference type="EMBL" id="CAXAMM010044282">
    <property type="protein sequence ID" value="CAK9114032.1"/>
    <property type="molecule type" value="Genomic_DNA"/>
</dbReference>
<organism evidence="1 2">
    <name type="scientific">Durusdinium trenchii</name>
    <dbReference type="NCBI Taxonomy" id="1381693"/>
    <lineage>
        <taxon>Eukaryota</taxon>
        <taxon>Sar</taxon>
        <taxon>Alveolata</taxon>
        <taxon>Dinophyceae</taxon>
        <taxon>Suessiales</taxon>
        <taxon>Symbiodiniaceae</taxon>
        <taxon>Durusdinium</taxon>
    </lineage>
</organism>
<protein>
    <submittedName>
        <fullName evidence="1">Uncharacterized protein</fullName>
    </submittedName>
</protein>